<evidence type="ECO:0000256" key="2">
    <source>
        <dbReference type="ARBA" id="ARBA00007886"/>
    </source>
</evidence>
<dbReference type="InterPro" id="IPR057336">
    <property type="entry name" value="GerAC_N"/>
</dbReference>
<organism evidence="10 11">
    <name type="scientific">Paenibacillus farraposensis</name>
    <dbReference type="NCBI Taxonomy" id="2807095"/>
    <lineage>
        <taxon>Bacteria</taxon>
        <taxon>Bacillati</taxon>
        <taxon>Bacillota</taxon>
        <taxon>Bacilli</taxon>
        <taxon>Bacillales</taxon>
        <taxon>Paenibacillaceae</taxon>
        <taxon>Paenibacillus</taxon>
    </lineage>
</organism>
<proteinExistence type="inferred from homology"/>
<protein>
    <submittedName>
        <fullName evidence="10">Ger(X)C family spore germination protein</fullName>
    </submittedName>
</protein>
<gene>
    <name evidence="10" type="ORF">ACFQ5D_16590</name>
</gene>
<comment type="subcellular location">
    <subcellularLocation>
        <location evidence="1">Membrane</location>
        <topology evidence="1">Lipid-anchor</topology>
    </subcellularLocation>
</comment>
<evidence type="ECO:0000256" key="1">
    <source>
        <dbReference type="ARBA" id="ARBA00004635"/>
    </source>
</evidence>
<dbReference type="Proteomes" id="UP001597340">
    <property type="component" value="Unassembled WGS sequence"/>
</dbReference>
<evidence type="ECO:0000259" key="8">
    <source>
        <dbReference type="Pfam" id="PF05504"/>
    </source>
</evidence>
<dbReference type="Gene3D" id="6.20.190.10">
    <property type="entry name" value="Nutrient germinant receptor protein C, domain 1"/>
    <property type="match status" value="1"/>
</dbReference>
<dbReference type="InterPro" id="IPR046953">
    <property type="entry name" value="Spore_GerAC-like_C"/>
</dbReference>
<evidence type="ECO:0000256" key="4">
    <source>
        <dbReference type="ARBA" id="ARBA00022729"/>
    </source>
</evidence>
<dbReference type="Pfam" id="PF25198">
    <property type="entry name" value="Spore_GerAC_N"/>
    <property type="match status" value="1"/>
</dbReference>
<comment type="similarity">
    <text evidence="2">Belongs to the GerABKC lipoprotein family.</text>
</comment>
<evidence type="ECO:0000256" key="7">
    <source>
        <dbReference type="ARBA" id="ARBA00023288"/>
    </source>
</evidence>
<dbReference type="NCBIfam" id="TIGR02887">
    <property type="entry name" value="spore_ger_x_C"/>
    <property type="match status" value="1"/>
</dbReference>
<dbReference type="InterPro" id="IPR038501">
    <property type="entry name" value="Spore_GerAC_C_sf"/>
</dbReference>
<dbReference type="PROSITE" id="PS51257">
    <property type="entry name" value="PROKAR_LIPOPROTEIN"/>
    <property type="match status" value="1"/>
</dbReference>
<dbReference type="Pfam" id="PF05504">
    <property type="entry name" value="Spore_GerAC"/>
    <property type="match status" value="1"/>
</dbReference>
<name>A0ABW4DGJ7_9BACL</name>
<evidence type="ECO:0000256" key="5">
    <source>
        <dbReference type="ARBA" id="ARBA00023136"/>
    </source>
</evidence>
<reference evidence="11" key="1">
    <citation type="journal article" date="2019" name="Int. J. Syst. Evol. Microbiol.">
        <title>The Global Catalogue of Microorganisms (GCM) 10K type strain sequencing project: providing services to taxonomists for standard genome sequencing and annotation.</title>
        <authorList>
            <consortium name="The Broad Institute Genomics Platform"/>
            <consortium name="The Broad Institute Genome Sequencing Center for Infectious Disease"/>
            <person name="Wu L."/>
            <person name="Ma J."/>
        </authorList>
    </citation>
    <scope>NUCLEOTIDE SEQUENCE [LARGE SCALE GENOMIC DNA]</scope>
    <source>
        <strain evidence="11">CCM 9147</strain>
    </source>
</reference>
<comment type="caution">
    <text evidence="10">The sequence shown here is derived from an EMBL/GenBank/DDBJ whole genome shotgun (WGS) entry which is preliminary data.</text>
</comment>
<keyword evidence="11" id="KW-1185">Reference proteome</keyword>
<keyword evidence="4" id="KW-0732">Signal</keyword>
<dbReference type="Gene3D" id="3.30.300.210">
    <property type="entry name" value="Nutrient germinant receptor protein C, domain 3"/>
    <property type="match status" value="1"/>
</dbReference>
<evidence type="ECO:0000313" key="11">
    <source>
        <dbReference type="Proteomes" id="UP001597340"/>
    </source>
</evidence>
<accession>A0ABW4DGJ7</accession>
<feature type="domain" description="Spore germination GerAC-like C-terminal" evidence="8">
    <location>
        <begin position="211"/>
        <end position="375"/>
    </location>
</feature>
<keyword evidence="5" id="KW-0472">Membrane</keyword>
<dbReference type="EMBL" id="JBHTNZ010000025">
    <property type="protein sequence ID" value="MFD1462974.1"/>
    <property type="molecule type" value="Genomic_DNA"/>
</dbReference>
<evidence type="ECO:0000256" key="6">
    <source>
        <dbReference type="ARBA" id="ARBA00023139"/>
    </source>
</evidence>
<sequence>MNSIRYIILLTSIFLTLIFLTGCWNSNELNQLAIVTGGGIDKADDNRIRFTVQIHVPSSKKDSNESLGSTSILWADGVNTADALSKLQIKSPRKLFFGQMYVFIINEKFAKENGVRDQLDFLARVPDTRLRNKLFISEDSVDQILSSKTELEKSSVETLSGISKKLVVPAIDLNYFLQMQEDKGQSAVIPKIRMMEPDQKASNSMTPAIVGTSILKKDRIVGEIDVETTRGLMWFRNKIENPMITIVLDDEKGSVSFKTLHARTELLPRIENGEWKMTVKTLSSVDVVQNATNLQIPKPDVTEMLEKKLKEDLQKRLEQVVKQSQQKFKTDVLGYAEAIYRKYPKQWYAKKDHWDEIFPEIETEYDLNVKILKPGEYVRHRQ</sequence>
<dbReference type="PANTHER" id="PTHR35789">
    <property type="entry name" value="SPORE GERMINATION PROTEIN B3"/>
    <property type="match status" value="1"/>
</dbReference>
<dbReference type="RefSeq" id="WP_229525809.1">
    <property type="nucleotide sequence ID" value="NZ_JAFFQR010000105.1"/>
</dbReference>
<evidence type="ECO:0000313" key="10">
    <source>
        <dbReference type="EMBL" id="MFD1462974.1"/>
    </source>
</evidence>
<evidence type="ECO:0000256" key="3">
    <source>
        <dbReference type="ARBA" id="ARBA00022544"/>
    </source>
</evidence>
<keyword evidence="3" id="KW-0309">Germination</keyword>
<keyword evidence="7" id="KW-0449">Lipoprotein</keyword>
<feature type="domain" description="Spore germination protein N-terminal" evidence="9">
    <location>
        <begin position="26"/>
        <end position="193"/>
    </location>
</feature>
<evidence type="ECO:0000259" key="9">
    <source>
        <dbReference type="Pfam" id="PF25198"/>
    </source>
</evidence>
<dbReference type="InterPro" id="IPR008844">
    <property type="entry name" value="Spore_GerAC-like"/>
</dbReference>
<keyword evidence="6" id="KW-0564">Palmitate</keyword>
<dbReference type="PANTHER" id="PTHR35789:SF1">
    <property type="entry name" value="SPORE GERMINATION PROTEIN B3"/>
    <property type="match status" value="1"/>
</dbReference>